<protein>
    <recommendedName>
        <fullName evidence="2">RRM domain-containing protein</fullName>
    </recommendedName>
</protein>
<dbReference type="Gene3D" id="3.30.70.330">
    <property type="match status" value="1"/>
</dbReference>
<feature type="domain" description="RRM" evidence="2">
    <location>
        <begin position="3"/>
        <end position="75"/>
    </location>
</feature>
<dbReference type="GeneID" id="77676501"/>
<dbReference type="PROSITE" id="PS50102">
    <property type="entry name" value="RRM"/>
    <property type="match status" value="1"/>
</dbReference>
<dbReference type="Proteomes" id="UP000054524">
    <property type="component" value="Unassembled WGS sequence"/>
</dbReference>
<sequence length="140" mass="16035">MHAAVQIKHVPRTLTRRLIELAFSRFGEIKKIKMPSKTVKYAVIEFLNENSANNSIAQMDGTQLAGIHSRKKAIRNGPCEFVWDLARYNPSEFLWEGDADTTEIEKEILKKKKKNLLYVESIDGKITHAKGARQRPIIDE</sequence>
<dbReference type="InterPro" id="IPR012677">
    <property type="entry name" value="Nucleotide-bd_a/b_plait_sf"/>
</dbReference>
<dbReference type="RefSeq" id="XP_052904960.1">
    <property type="nucleotide sequence ID" value="XM_053049155.1"/>
</dbReference>
<evidence type="ECO:0000256" key="1">
    <source>
        <dbReference type="PROSITE-ProRule" id="PRU00176"/>
    </source>
</evidence>
<gene>
    <name evidence="3" type="ORF">NESG_01528</name>
</gene>
<dbReference type="HOGENOM" id="CLU_1835674_0_0_1"/>
<evidence type="ECO:0000313" key="3">
    <source>
        <dbReference type="EMBL" id="KFG26405.1"/>
    </source>
</evidence>
<dbReference type="Pfam" id="PF00076">
    <property type="entry name" value="RRM_1"/>
    <property type="match status" value="1"/>
</dbReference>
<dbReference type="InterPro" id="IPR000504">
    <property type="entry name" value="RRM_dom"/>
</dbReference>
<name>A0A086J2N7_NEMA1</name>
<proteinExistence type="predicted"/>
<organism evidence="3 4">
    <name type="scientific">Nematocida ausubeli (strain ATCC PRA-371 / ERTm2)</name>
    <name type="common">Nematode killer fungus</name>
    <dbReference type="NCBI Taxonomy" id="1913371"/>
    <lineage>
        <taxon>Eukaryota</taxon>
        <taxon>Fungi</taxon>
        <taxon>Fungi incertae sedis</taxon>
        <taxon>Microsporidia</taxon>
        <taxon>Nematocida</taxon>
    </lineage>
</organism>
<keyword evidence="4" id="KW-1185">Reference proteome</keyword>
<dbReference type="CDD" id="cd00590">
    <property type="entry name" value="RRM_SF"/>
    <property type="match status" value="1"/>
</dbReference>
<dbReference type="SMART" id="SM00360">
    <property type="entry name" value="RRM"/>
    <property type="match status" value="1"/>
</dbReference>
<dbReference type="AlphaFoldDB" id="A0A086J2N7"/>
<accession>A0A086J2N7</accession>
<dbReference type="GO" id="GO:0003723">
    <property type="term" value="F:RNA binding"/>
    <property type="evidence" value="ECO:0007669"/>
    <property type="project" value="UniProtKB-UniRule"/>
</dbReference>
<evidence type="ECO:0000313" key="4">
    <source>
        <dbReference type="Proteomes" id="UP000054524"/>
    </source>
</evidence>
<dbReference type="InterPro" id="IPR035979">
    <property type="entry name" value="RBD_domain_sf"/>
</dbReference>
<reference evidence="3 4" key="1">
    <citation type="journal article" date="2014" name="Genome Announc.">
        <title>Genome Sequence of the Microsporidian Species Nematocida sp1 Strain ERTm6 (ATCC PRA-372).</title>
        <authorList>
            <person name="Bakowski M.A."/>
            <person name="Priest M."/>
            <person name="Young S."/>
            <person name="Cuomo C.A."/>
            <person name="Troemel E.R."/>
        </authorList>
    </citation>
    <scope>NUCLEOTIDE SEQUENCE [LARGE SCALE GENOMIC DNA]</scope>
    <source>
        <strain evidence="3 4">ERTm6</strain>
    </source>
</reference>
<evidence type="ECO:0000259" key="2">
    <source>
        <dbReference type="PROSITE" id="PS50102"/>
    </source>
</evidence>
<keyword evidence="1" id="KW-0694">RNA-binding</keyword>
<dbReference type="EMBL" id="AKIJ01000003">
    <property type="protein sequence ID" value="KFG26405.1"/>
    <property type="molecule type" value="Genomic_DNA"/>
</dbReference>
<comment type="caution">
    <text evidence="3">The sequence shown here is derived from an EMBL/GenBank/DDBJ whole genome shotgun (WGS) entry which is preliminary data.</text>
</comment>
<dbReference type="SUPFAM" id="SSF54928">
    <property type="entry name" value="RNA-binding domain, RBD"/>
    <property type="match status" value="1"/>
</dbReference>